<keyword evidence="4" id="KW-1185">Reference proteome</keyword>
<protein>
    <submittedName>
        <fullName evidence="3">Helicase-associated domain-containing protein</fullName>
    </submittedName>
</protein>
<dbReference type="EMBL" id="JAVREJ010000009">
    <property type="protein sequence ID" value="MDT0350810.1"/>
    <property type="molecule type" value="Genomic_DNA"/>
</dbReference>
<keyword evidence="3" id="KW-0547">Nucleotide-binding</keyword>
<evidence type="ECO:0000313" key="4">
    <source>
        <dbReference type="Proteomes" id="UP001183202"/>
    </source>
</evidence>
<feature type="domain" description="Helicase XPB/Ssl2 N-terminal" evidence="2">
    <location>
        <begin position="461"/>
        <end position="583"/>
    </location>
</feature>
<gene>
    <name evidence="3" type="ORF">RM445_14860</name>
</gene>
<evidence type="ECO:0000256" key="1">
    <source>
        <dbReference type="SAM" id="MobiDB-lite"/>
    </source>
</evidence>
<keyword evidence="3" id="KW-0067">ATP-binding</keyword>
<keyword evidence="3" id="KW-0378">Hydrolase</keyword>
<evidence type="ECO:0000313" key="3">
    <source>
        <dbReference type="EMBL" id="MDT0350810.1"/>
    </source>
</evidence>
<keyword evidence="3" id="KW-0347">Helicase</keyword>
<accession>A0ABU2NA30</accession>
<feature type="region of interest" description="Disordered" evidence="1">
    <location>
        <begin position="605"/>
        <end position="642"/>
    </location>
</feature>
<reference evidence="4" key="1">
    <citation type="submission" date="2023-07" db="EMBL/GenBank/DDBJ databases">
        <title>30 novel species of actinomycetes from the DSMZ collection.</title>
        <authorList>
            <person name="Nouioui I."/>
        </authorList>
    </citation>
    <scope>NUCLEOTIDE SEQUENCE [LARGE SCALE GENOMIC DNA]</scope>
    <source>
        <strain evidence="4">DSM 45834</strain>
    </source>
</reference>
<dbReference type="InterPro" id="IPR032830">
    <property type="entry name" value="XPB/Ssl2_N"/>
</dbReference>
<proteinExistence type="predicted"/>
<sequence length="745" mass="77803">MLTPLVDWLRAQDDDTLADLLRLRSDLAVPPPADLTVLATRAGIRASVHRACDDLDTVALHVVEALVVADADSEPVPVAEIARLLGPDLPRAALDVALATLRARALIWDCGGGVALVPAVRDVVSRFPGGLGRPAAGVAASSDLPHLLAAVDPDERRVLETLAVGPPVGRSRGGADPASPVSRLLTRGLLVRVDADTVELPRQVGLALRGDRPLGGLTLDPSDLATTDRGVDTVDGTAAGAALRALRQAEQLVAFWGTSPPPALRSGGLGVRELRRVAREVDADETTAALLAEIVVAADLVGESDGVAPEWVPTTGADVWAAGGPEQKWAVLARAWLDLPRVPGLIGARDDAGRPIAALSDGPRRPTAPRDRRRVLAGLAELPAGTAVGGPDALAGLLAWRAPRQGGRLRDEVVRWTLTEATVLGVVALDALSTPGRTLLADPARAAAALRVALPDPVDHVLLQADLTAVAPGPLEPELERELDLVGEVESAGGATVYRFTETTVRRALDAGRTAAELHDLFATRSATPVPQGLTYLVDDVARRHGRLRGGAAASFLRSDDEVLIAEVLAAPAAGSLELRRIAPTVAVSPLPLAELMDGLREAGFTPTAEDQGGAVLDLTDRGRRISPRRRSGPPRAVEPDPEQLRGLVSRMRAGDALAGLRRSTEGGRAWSRGPGGATVETLRAAARERRSVWIGFVDGHGVAGEQVLEPTSVGGGVVEGRDTVDGGLRRVPLHRITSIALVEE</sequence>
<name>A0ABU2NA30_9PSEU</name>
<dbReference type="Pfam" id="PF13625">
    <property type="entry name" value="Helicase_C_3"/>
    <property type="match status" value="1"/>
</dbReference>
<dbReference type="Proteomes" id="UP001183202">
    <property type="component" value="Unassembled WGS sequence"/>
</dbReference>
<comment type="caution">
    <text evidence="3">The sequence shown here is derived from an EMBL/GenBank/DDBJ whole genome shotgun (WGS) entry which is preliminary data.</text>
</comment>
<dbReference type="RefSeq" id="WP_311556833.1">
    <property type="nucleotide sequence ID" value="NZ_JAVREJ010000009.1"/>
</dbReference>
<organism evidence="3 4">
    <name type="scientific">Pseudonocardia charpentierae</name>
    <dbReference type="NCBI Taxonomy" id="3075545"/>
    <lineage>
        <taxon>Bacteria</taxon>
        <taxon>Bacillati</taxon>
        <taxon>Actinomycetota</taxon>
        <taxon>Actinomycetes</taxon>
        <taxon>Pseudonocardiales</taxon>
        <taxon>Pseudonocardiaceae</taxon>
        <taxon>Pseudonocardia</taxon>
    </lineage>
</organism>
<evidence type="ECO:0000259" key="2">
    <source>
        <dbReference type="Pfam" id="PF13625"/>
    </source>
</evidence>
<dbReference type="GO" id="GO:0004386">
    <property type="term" value="F:helicase activity"/>
    <property type="evidence" value="ECO:0007669"/>
    <property type="project" value="UniProtKB-KW"/>
</dbReference>